<sequence>MGSNGAFSRNILSRRHLVKKSVILALSFFIFFVIITLSLLYRSSEHKLTKQSDHIISYSSQFLNELTTTMSQLIPLSGKTCEQASAALHYRAAFTNGVRAFLLVRDSLVYCSSATGEMHMTANEIYSRINLSQPLDFKIQQGTPLMPNKPAIAVWLRQAGRGDTGVLATLELTLHPYLLLNYAESEVNGLAIVINELAVTTFDAKVIPVSKLPNRASREVQLPGYPIKILIYHNSLTADDIRMTLLGGLLLAGLVGILAYYILIASRSAEAEILRGIKRGEFFVEYQPVFRSHDRSISGLEALIRWEHPIEGRISPDLFIPYAEAQYLIQPLTKHLFELIIRDTSLMTNLLPAGTKLGFNISPVHLADDEFQKDVSRMLQQLNTDVFSPVFEITERGMVEEQVAIKQFDWLHSQGIQIAVDDFGTGHSALIYLERFTLDYIKIDRAFISTICVNTVAAPVLDSVLMLAHKLNIETVAEGVETEQQLEYLAQHGVNYLQGYLLSKPLSVEDLVRFCNKK</sequence>
<dbReference type="InterPro" id="IPR050706">
    <property type="entry name" value="Cyclic-di-GMP_PDE-like"/>
</dbReference>
<protein>
    <recommendedName>
        <fullName evidence="2">cyclic-guanylate-specific phosphodiesterase</fullName>
        <ecNumber evidence="2">3.1.4.52</ecNumber>
    </recommendedName>
</protein>
<dbReference type="Pfam" id="PF12792">
    <property type="entry name" value="CSS-motif"/>
    <property type="match status" value="1"/>
</dbReference>
<dbReference type="PANTHER" id="PTHR33121">
    <property type="entry name" value="CYCLIC DI-GMP PHOSPHODIESTERASE PDEF"/>
    <property type="match status" value="1"/>
</dbReference>
<keyword evidence="7 10" id="KW-1133">Transmembrane helix</keyword>
<evidence type="ECO:0000313" key="15">
    <source>
        <dbReference type="Proteomes" id="UP000041595"/>
    </source>
</evidence>
<dbReference type="NCBIfam" id="NF007839">
    <property type="entry name" value="PRK10551.1"/>
    <property type="match status" value="1"/>
</dbReference>
<evidence type="ECO:0000259" key="11">
    <source>
        <dbReference type="PROSITE" id="PS50883"/>
    </source>
</evidence>
<dbReference type="AlphaFoldDB" id="A0A0T9U5S6"/>
<organism evidence="13 15">
    <name type="scientific">Yersinia aldovae</name>
    <dbReference type="NCBI Taxonomy" id="29483"/>
    <lineage>
        <taxon>Bacteria</taxon>
        <taxon>Pseudomonadati</taxon>
        <taxon>Pseudomonadota</taxon>
        <taxon>Gammaproteobacteria</taxon>
        <taxon>Enterobacterales</taxon>
        <taxon>Yersiniaceae</taxon>
        <taxon>Yersinia</taxon>
    </lineage>
</organism>
<keyword evidence="8 10" id="KW-0472">Membrane</keyword>
<comment type="catalytic activity">
    <reaction evidence="9">
        <text>3',3'-c-di-GMP + H2O = 5'-phosphoguanylyl(3'-&gt;5')guanosine + H(+)</text>
        <dbReference type="Rhea" id="RHEA:24902"/>
        <dbReference type="ChEBI" id="CHEBI:15377"/>
        <dbReference type="ChEBI" id="CHEBI:15378"/>
        <dbReference type="ChEBI" id="CHEBI:58754"/>
        <dbReference type="ChEBI" id="CHEBI:58805"/>
        <dbReference type="EC" id="3.1.4.52"/>
    </reaction>
</comment>
<comment type="subcellular location">
    <subcellularLocation>
        <location evidence="1">Cell membrane</location>
        <topology evidence="1">Multi-pass membrane protein</topology>
    </subcellularLocation>
</comment>
<dbReference type="SMART" id="SM00052">
    <property type="entry name" value="EAL"/>
    <property type="match status" value="1"/>
</dbReference>
<keyword evidence="3" id="KW-1003">Cell membrane</keyword>
<name>A0A0T9U5S6_YERAL</name>
<dbReference type="GO" id="GO:0005886">
    <property type="term" value="C:plasma membrane"/>
    <property type="evidence" value="ECO:0007669"/>
    <property type="project" value="UniProtKB-SubCell"/>
</dbReference>
<dbReference type="InterPro" id="IPR001633">
    <property type="entry name" value="EAL_dom"/>
</dbReference>
<accession>A0A0T9U5S6</accession>
<keyword evidence="6" id="KW-0378">Hydrolase</keyword>
<dbReference type="RefSeq" id="WP_004700555.1">
    <property type="nucleotide sequence ID" value="NZ_CABHPY010000139.1"/>
</dbReference>
<feature type="transmembrane region" description="Helical" evidence="10">
    <location>
        <begin position="243"/>
        <end position="263"/>
    </location>
</feature>
<evidence type="ECO:0000256" key="4">
    <source>
        <dbReference type="ARBA" id="ARBA00022636"/>
    </source>
</evidence>
<keyword evidence="14" id="KW-1185">Reference proteome</keyword>
<dbReference type="Gene3D" id="3.20.20.450">
    <property type="entry name" value="EAL domain"/>
    <property type="match status" value="1"/>
</dbReference>
<evidence type="ECO:0000256" key="3">
    <source>
        <dbReference type="ARBA" id="ARBA00022475"/>
    </source>
</evidence>
<reference evidence="12 14" key="1">
    <citation type="submission" date="2015-03" db="EMBL/GenBank/DDBJ databases">
        <authorList>
            <consortium name="Pathogen Informatics"/>
            <person name="Murphy D."/>
        </authorList>
    </citation>
    <scope>NUCLEOTIDE SEQUENCE [LARGE SCALE GENOMIC DNA]</scope>
    <source>
        <strain evidence="12 14">IP08791</strain>
    </source>
</reference>
<reference evidence="13 15" key="2">
    <citation type="submission" date="2015-03" db="EMBL/GenBank/DDBJ databases">
        <authorList>
            <person name="Murphy D."/>
        </authorList>
    </citation>
    <scope>NUCLEOTIDE SEQUENCE [LARGE SCALE GENOMIC DNA]</scope>
    <source>
        <strain evidence="13 15">IP06005</strain>
    </source>
</reference>
<evidence type="ECO:0000256" key="2">
    <source>
        <dbReference type="ARBA" id="ARBA00012282"/>
    </source>
</evidence>
<keyword evidence="5 10" id="KW-0812">Transmembrane</keyword>
<dbReference type="GO" id="GO:0071111">
    <property type="term" value="F:cyclic-guanylate-specific phosphodiesterase activity"/>
    <property type="evidence" value="ECO:0007669"/>
    <property type="project" value="UniProtKB-EC"/>
</dbReference>
<dbReference type="Pfam" id="PF00563">
    <property type="entry name" value="EAL"/>
    <property type="match status" value="1"/>
</dbReference>
<evidence type="ECO:0000256" key="5">
    <source>
        <dbReference type="ARBA" id="ARBA00022692"/>
    </source>
</evidence>
<keyword evidence="4" id="KW-0973">c-di-GMP</keyword>
<evidence type="ECO:0000313" key="14">
    <source>
        <dbReference type="Proteomes" id="UP000038647"/>
    </source>
</evidence>
<dbReference type="EMBL" id="CQEJ01000012">
    <property type="protein sequence ID" value="CNL21056.1"/>
    <property type="molecule type" value="Genomic_DNA"/>
</dbReference>
<evidence type="ECO:0000256" key="1">
    <source>
        <dbReference type="ARBA" id="ARBA00004651"/>
    </source>
</evidence>
<feature type="transmembrane region" description="Helical" evidence="10">
    <location>
        <begin position="21"/>
        <end position="41"/>
    </location>
</feature>
<gene>
    <name evidence="13" type="primary">ycgG_1</name>
    <name evidence="12" type="synonym">ycgG_2</name>
    <name evidence="13" type="ORF">ERS137965_02380</name>
    <name evidence="12" type="ORF">ERS137966_02185</name>
</gene>
<evidence type="ECO:0000256" key="7">
    <source>
        <dbReference type="ARBA" id="ARBA00022989"/>
    </source>
</evidence>
<dbReference type="PROSITE" id="PS50883">
    <property type="entry name" value="EAL"/>
    <property type="match status" value="1"/>
</dbReference>
<dbReference type="EMBL" id="CQEH01000008">
    <property type="protein sequence ID" value="CNL08348.1"/>
    <property type="molecule type" value="Genomic_DNA"/>
</dbReference>
<dbReference type="EC" id="3.1.4.52" evidence="2"/>
<proteinExistence type="predicted"/>
<dbReference type="PANTHER" id="PTHR33121:SF73">
    <property type="entry name" value="CYCLIC DI-GMP PHOSPHODIESTERASE PDEN-RELATED"/>
    <property type="match status" value="1"/>
</dbReference>
<evidence type="ECO:0000256" key="9">
    <source>
        <dbReference type="ARBA" id="ARBA00034290"/>
    </source>
</evidence>
<dbReference type="SUPFAM" id="SSF141868">
    <property type="entry name" value="EAL domain-like"/>
    <property type="match status" value="1"/>
</dbReference>
<feature type="domain" description="EAL" evidence="11">
    <location>
        <begin position="266"/>
        <end position="518"/>
    </location>
</feature>
<evidence type="ECO:0000256" key="10">
    <source>
        <dbReference type="SAM" id="Phobius"/>
    </source>
</evidence>
<dbReference type="STRING" id="1453495.AT01_1065"/>
<dbReference type="InterPro" id="IPR035919">
    <property type="entry name" value="EAL_sf"/>
</dbReference>
<evidence type="ECO:0000256" key="8">
    <source>
        <dbReference type="ARBA" id="ARBA00023136"/>
    </source>
</evidence>
<evidence type="ECO:0000256" key="6">
    <source>
        <dbReference type="ARBA" id="ARBA00022801"/>
    </source>
</evidence>
<evidence type="ECO:0000313" key="12">
    <source>
        <dbReference type="EMBL" id="CNL08348.1"/>
    </source>
</evidence>
<dbReference type="OrthoDB" id="675397at2"/>
<dbReference type="InterPro" id="IPR024744">
    <property type="entry name" value="CSS-motif_dom"/>
</dbReference>
<dbReference type="Proteomes" id="UP000041595">
    <property type="component" value="Unassembled WGS sequence"/>
</dbReference>
<evidence type="ECO:0000313" key="13">
    <source>
        <dbReference type="EMBL" id="CNL21056.1"/>
    </source>
</evidence>
<dbReference type="eggNOG" id="COG2200">
    <property type="taxonomic scope" value="Bacteria"/>
</dbReference>
<dbReference type="CDD" id="cd01948">
    <property type="entry name" value="EAL"/>
    <property type="match status" value="1"/>
</dbReference>
<dbReference type="Proteomes" id="UP000038647">
    <property type="component" value="Unassembled WGS sequence"/>
</dbReference>